<dbReference type="GO" id="GO:0004674">
    <property type="term" value="F:protein serine/threonine kinase activity"/>
    <property type="evidence" value="ECO:0007669"/>
    <property type="project" value="InterPro"/>
</dbReference>
<dbReference type="GO" id="GO:0005524">
    <property type="term" value="F:ATP binding"/>
    <property type="evidence" value="ECO:0007669"/>
    <property type="project" value="InterPro"/>
</dbReference>
<feature type="region of interest" description="Disordered" evidence="1">
    <location>
        <begin position="195"/>
        <end position="217"/>
    </location>
</feature>
<dbReference type="Proteomes" id="UP000654370">
    <property type="component" value="Unassembled WGS sequence"/>
</dbReference>
<reference evidence="4" key="1">
    <citation type="submission" date="2020-12" db="EMBL/GenBank/DDBJ databases">
        <title>Metabolic potential, ecology and presence of endohyphal bacteria is reflected in genomic diversity of Mucoromycotina.</title>
        <authorList>
            <person name="Muszewska A."/>
            <person name="Okrasinska A."/>
            <person name="Steczkiewicz K."/>
            <person name="Drgas O."/>
            <person name="Orlowska M."/>
            <person name="Perlinska-Lenart U."/>
            <person name="Aleksandrzak-Piekarczyk T."/>
            <person name="Szatraj K."/>
            <person name="Zielenkiewicz U."/>
            <person name="Pilsyk S."/>
            <person name="Malc E."/>
            <person name="Mieczkowski P."/>
            <person name="Kruszewska J.S."/>
            <person name="Biernat P."/>
            <person name="Pawlowska J."/>
        </authorList>
    </citation>
    <scope>NUCLEOTIDE SEQUENCE</scope>
    <source>
        <strain evidence="4">WA0000067209</strain>
    </source>
</reference>
<dbReference type="Gene3D" id="1.10.510.10">
    <property type="entry name" value="Transferase(Phosphotransferase) domain 1"/>
    <property type="match status" value="1"/>
</dbReference>
<feature type="transmembrane region" description="Helical" evidence="2">
    <location>
        <begin position="224"/>
        <end position="245"/>
    </location>
</feature>
<keyword evidence="2" id="KW-0812">Transmembrane</keyword>
<dbReference type="SMART" id="SM00220">
    <property type="entry name" value="S_TKc"/>
    <property type="match status" value="1"/>
</dbReference>
<dbReference type="SUPFAM" id="SSF50965">
    <property type="entry name" value="Galactose oxidase, central domain"/>
    <property type="match status" value="1"/>
</dbReference>
<dbReference type="PANTHER" id="PTHR24348">
    <property type="entry name" value="SERINE/THREONINE-PROTEIN KINASE UNC-51-RELATED"/>
    <property type="match status" value="1"/>
</dbReference>
<dbReference type="InterPro" id="IPR011043">
    <property type="entry name" value="Gal_Oxase/kelch_b-propeller"/>
</dbReference>
<feature type="domain" description="Protein kinase" evidence="3">
    <location>
        <begin position="265"/>
        <end position="588"/>
    </location>
</feature>
<proteinExistence type="predicted"/>
<dbReference type="InterPro" id="IPR045269">
    <property type="entry name" value="Atg1-like"/>
</dbReference>
<protein>
    <recommendedName>
        <fullName evidence="3">Protein kinase domain-containing protein</fullName>
    </recommendedName>
</protein>
<accession>A0A8H7Q3K3</accession>
<keyword evidence="5" id="KW-1185">Reference proteome</keyword>
<comment type="caution">
    <text evidence="4">The sequence shown here is derived from an EMBL/GenBank/DDBJ whole genome shotgun (WGS) entry which is preliminary data.</text>
</comment>
<evidence type="ECO:0000256" key="1">
    <source>
        <dbReference type="SAM" id="MobiDB-lite"/>
    </source>
</evidence>
<organism evidence="4 5">
    <name type="scientific">Mortierella isabellina</name>
    <name type="common">Filamentous fungus</name>
    <name type="synonym">Umbelopsis isabellina</name>
    <dbReference type="NCBI Taxonomy" id="91625"/>
    <lineage>
        <taxon>Eukaryota</taxon>
        <taxon>Fungi</taxon>
        <taxon>Fungi incertae sedis</taxon>
        <taxon>Mucoromycota</taxon>
        <taxon>Mucoromycotina</taxon>
        <taxon>Umbelopsidomycetes</taxon>
        <taxon>Umbelopsidales</taxon>
        <taxon>Umbelopsidaceae</taxon>
        <taxon>Umbelopsis</taxon>
    </lineage>
</organism>
<dbReference type="OrthoDB" id="45365at2759"/>
<evidence type="ECO:0000259" key="3">
    <source>
        <dbReference type="PROSITE" id="PS50011"/>
    </source>
</evidence>
<feature type="compositionally biased region" description="Low complexity" evidence="1">
    <location>
        <begin position="195"/>
        <end position="205"/>
    </location>
</feature>
<evidence type="ECO:0000256" key="2">
    <source>
        <dbReference type="SAM" id="Phobius"/>
    </source>
</evidence>
<gene>
    <name evidence="4" type="ORF">INT43_002271</name>
</gene>
<keyword evidence="2" id="KW-0472">Membrane</keyword>
<sequence length="588" mass="64926">MQQLSAGPATDSLCVQQPQADSVIIGSIIPVSYFETQARASATITSYVVDGGDIDMTSLAHAGMTVIDGNLYLAGGYASNTIYTLRGLSLQAIRTSGTLPTGAMSAATLNDTTTNKQSMAMISAADPSMWIYDPSNNLLQNSAAGPQNSSDLILASTGQQLLAYDPNWGKTQQYLPNAGLWTVLNETTPVVSITSPLPTPSCTPTGQMTQSNPVTGDTHQAAKIGGGIAGALIALVLLALMFWLCHRRRRRAIQPDHKYNAQIDDRTNESLEEGAIEAKPKLKRYNFNAKMPSLRMLNTSAITALYPTVAKPASNNIYANPTAPEGTILFKRYELIQSIRLNSLADGTAFRVGRDIKRHGNLVILKFMIDQNEFHKDLSTTQFLRSNYVTVSIDSFELPSSITQHQYISVWEYRPTLASLMNDGRLERDDQLMLRKSARSMCEAVNWIHSKGIVHLQLQPNSYVHERTDPTRWMITDFQHACALTQKDEDIREPIDWTFSLNVYSAPDMFMNEGKLEIPATAELDIWSLWCILVEIATGVPPFNSVMAARKQRLAVRPTDPAVQRLLKTVVDLIPTLASIHRRLINVL</sequence>
<dbReference type="InterPro" id="IPR000719">
    <property type="entry name" value="Prot_kinase_dom"/>
</dbReference>
<evidence type="ECO:0000313" key="4">
    <source>
        <dbReference type="EMBL" id="KAG2185834.1"/>
    </source>
</evidence>
<dbReference type="PROSITE" id="PS50011">
    <property type="entry name" value="PROTEIN_KINASE_DOM"/>
    <property type="match status" value="1"/>
</dbReference>
<evidence type="ECO:0000313" key="5">
    <source>
        <dbReference type="Proteomes" id="UP000654370"/>
    </source>
</evidence>
<dbReference type="InterPro" id="IPR011009">
    <property type="entry name" value="Kinase-like_dom_sf"/>
</dbReference>
<dbReference type="EMBL" id="JAEPQZ010000001">
    <property type="protein sequence ID" value="KAG2185834.1"/>
    <property type="molecule type" value="Genomic_DNA"/>
</dbReference>
<dbReference type="GO" id="GO:0010506">
    <property type="term" value="P:regulation of autophagy"/>
    <property type="evidence" value="ECO:0007669"/>
    <property type="project" value="InterPro"/>
</dbReference>
<dbReference type="SUPFAM" id="SSF56112">
    <property type="entry name" value="Protein kinase-like (PK-like)"/>
    <property type="match status" value="1"/>
</dbReference>
<feature type="compositionally biased region" description="Polar residues" evidence="1">
    <location>
        <begin position="206"/>
        <end position="217"/>
    </location>
</feature>
<dbReference type="AlphaFoldDB" id="A0A8H7Q3K3"/>
<dbReference type="GO" id="GO:0005737">
    <property type="term" value="C:cytoplasm"/>
    <property type="evidence" value="ECO:0007669"/>
    <property type="project" value="TreeGrafter"/>
</dbReference>
<dbReference type="Pfam" id="PF00069">
    <property type="entry name" value="Pkinase"/>
    <property type="match status" value="1"/>
</dbReference>
<keyword evidence="2" id="KW-1133">Transmembrane helix</keyword>
<name>A0A8H7Q3K3_MORIS</name>